<sequence>MQAADLRAAFTHHHALLYWAFQARAVPPRLQQRVLELWLGLHEGEADAATTVAPVSEIVLAHPQAVHPLLDVVACGGAHAAAKASRILSQAAAGSAAVAEDLSAGLWERLPLDLSLCASHGGQDSAGVSHAAAGCGLLVWLTAQDQVFRPPAAEVVLRTAGALCRVLGRRRFGSEPRHLVSAVEVLRKLLEDGRGRSDPRVHATLLNDAAFVQAVMDCAMEVDVQVRVAGLRLLRQLEEDDALLTAPVVATSVTLEVCVFLSAVSSKDLEELEAGVLLFLEVLKPKPHPFMVLEKNEDFLRSVYFVLQNNAMKVRPSFECRPLAPCLPCLARSLPAWPRSQFQALPALGDAVWRLMRELLSASRLLSHQRWNNVLVTSIFRRTPLSRHSEACFAFVLEWLRLLTPDEPPHPTPRSATPPPRHPAMAALSCAKPSRTLCTTAFPSPCFYHFLHQTAGAHDAR</sequence>
<protein>
    <submittedName>
        <fullName evidence="1">Uncharacterized protein</fullName>
    </submittedName>
</protein>
<reference evidence="1" key="1">
    <citation type="submission" date="2022-12" db="EMBL/GenBank/DDBJ databases">
        <title>Chromosome-level genome assembly of the bean flower thrips Megalurothrips usitatus.</title>
        <authorList>
            <person name="Ma L."/>
            <person name="Liu Q."/>
            <person name="Li H."/>
            <person name="Cai W."/>
        </authorList>
    </citation>
    <scope>NUCLEOTIDE SEQUENCE</scope>
    <source>
        <strain evidence="1">Cailab_2022a</strain>
    </source>
</reference>
<dbReference type="EMBL" id="JAPTSV010000001">
    <property type="protein sequence ID" value="KAJ1532374.1"/>
    <property type="molecule type" value="Genomic_DNA"/>
</dbReference>
<name>A0AAV7Y417_9NEOP</name>
<proteinExistence type="predicted"/>
<accession>A0AAV7Y417</accession>
<evidence type="ECO:0000313" key="1">
    <source>
        <dbReference type="EMBL" id="KAJ1532374.1"/>
    </source>
</evidence>
<dbReference type="Proteomes" id="UP001075354">
    <property type="component" value="Chromosome 1"/>
</dbReference>
<evidence type="ECO:0000313" key="2">
    <source>
        <dbReference type="Proteomes" id="UP001075354"/>
    </source>
</evidence>
<keyword evidence="2" id="KW-1185">Reference proteome</keyword>
<gene>
    <name evidence="1" type="ORF">ONE63_000974</name>
</gene>
<dbReference type="AlphaFoldDB" id="A0AAV7Y417"/>
<organism evidence="1 2">
    <name type="scientific">Megalurothrips usitatus</name>
    <name type="common">bean blossom thrips</name>
    <dbReference type="NCBI Taxonomy" id="439358"/>
    <lineage>
        <taxon>Eukaryota</taxon>
        <taxon>Metazoa</taxon>
        <taxon>Ecdysozoa</taxon>
        <taxon>Arthropoda</taxon>
        <taxon>Hexapoda</taxon>
        <taxon>Insecta</taxon>
        <taxon>Pterygota</taxon>
        <taxon>Neoptera</taxon>
        <taxon>Paraneoptera</taxon>
        <taxon>Thysanoptera</taxon>
        <taxon>Terebrantia</taxon>
        <taxon>Thripoidea</taxon>
        <taxon>Thripidae</taxon>
        <taxon>Megalurothrips</taxon>
    </lineage>
</organism>
<comment type="caution">
    <text evidence="1">The sequence shown here is derived from an EMBL/GenBank/DDBJ whole genome shotgun (WGS) entry which is preliminary data.</text>
</comment>